<reference evidence="1" key="1">
    <citation type="submission" date="2024-04" db="UniProtKB">
        <authorList>
            <consortium name="EnsemblMetazoa"/>
        </authorList>
    </citation>
    <scope>IDENTIFICATION</scope>
    <source>
        <strain evidence="1">EBRO</strain>
    </source>
</reference>
<accession>A0AAG5D400</accession>
<dbReference type="Proteomes" id="UP000075880">
    <property type="component" value="Unassembled WGS sequence"/>
</dbReference>
<evidence type="ECO:0000313" key="2">
    <source>
        <dbReference type="Proteomes" id="UP000075880"/>
    </source>
</evidence>
<evidence type="ECO:0000313" key="1">
    <source>
        <dbReference type="EnsemblMetazoa" id="ENSAATROPP005338"/>
    </source>
</evidence>
<name>A0AAG5D400_ANOAO</name>
<organism evidence="1 2">
    <name type="scientific">Anopheles atroparvus</name>
    <name type="common">European mosquito</name>
    <dbReference type="NCBI Taxonomy" id="41427"/>
    <lineage>
        <taxon>Eukaryota</taxon>
        <taxon>Metazoa</taxon>
        <taxon>Ecdysozoa</taxon>
        <taxon>Arthropoda</taxon>
        <taxon>Hexapoda</taxon>
        <taxon>Insecta</taxon>
        <taxon>Pterygota</taxon>
        <taxon>Neoptera</taxon>
        <taxon>Endopterygota</taxon>
        <taxon>Diptera</taxon>
        <taxon>Nematocera</taxon>
        <taxon>Culicoidea</taxon>
        <taxon>Culicidae</taxon>
        <taxon>Anophelinae</taxon>
        <taxon>Anopheles</taxon>
    </lineage>
</organism>
<protein>
    <submittedName>
        <fullName evidence="1">Uncharacterized protein</fullName>
    </submittedName>
</protein>
<sequence length="150" mass="16091">MRDFTPPHDRTNASCCCSQAEGPFHRNADGGGTPATLARSGSIVSPCLVRLPTEGAALGQARLATGRLAQDRRAAGTDHYALGMAEDGGDLVATGALHVHEVRVRMGHEALQLVTPLLFSRQRVQEILGERHFARSLLTFGAIENTCFTR</sequence>
<dbReference type="AlphaFoldDB" id="A0AAG5D400"/>
<proteinExistence type="predicted"/>
<dbReference type="EnsemblMetazoa" id="ENSAATROPT005813">
    <property type="protein sequence ID" value="ENSAATROPP005338"/>
    <property type="gene ID" value="ENSAATROPG004694"/>
</dbReference>
<keyword evidence="2" id="KW-1185">Reference proteome</keyword>